<name>A0ABX5XTC2_9BACT</name>
<dbReference type="Proteomes" id="UP000318081">
    <property type="component" value="Chromosome"/>
</dbReference>
<keyword evidence="2" id="KW-1185">Reference proteome</keyword>
<organism evidence="1 2">
    <name type="scientific">Stieleria magnilauensis</name>
    <dbReference type="NCBI Taxonomy" id="2527963"/>
    <lineage>
        <taxon>Bacteria</taxon>
        <taxon>Pseudomonadati</taxon>
        <taxon>Planctomycetota</taxon>
        <taxon>Planctomycetia</taxon>
        <taxon>Pirellulales</taxon>
        <taxon>Pirellulaceae</taxon>
        <taxon>Stieleria</taxon>
    </lineage>
</organism>
<evidence type="ECO:0000313" key="2">
    <source>
        <dbReference type="Proteomes" id="UP000318081"/>
    </source>
</evidence>
<accession>A0ABX5XTC2</accession>
<protein>
    <submittedName>
        <fullName evidence="1">Uncharacterized protein</fullName>
    </submittedName>
</protein>
<dbReference type="EMBL" id="CP036432">
    <property type="protein sequence ID" value="QDV85252.1"/>
    <property type="molecule type" value="Genomic_DNA"/>
</dbReference>
<gene>
    <name evidence="1" type="ORF">TBK1r_42310</name>
</gene>
<reference evidence="1 2" key="1">
    <citation type="submission" date="2019-02" db="EMBL/GenBank/DDBJ databases">
        <title>Deep-cultivation of Planctomycetes and their phenomic and genomic characterization uncovers novel biology.</title>
        <authorList>
            <person name="Wiegand S."/>
            <person name="Jogler M."/>
            <person name="Boedeker C."/>
            <person name="Pinto D."/>
            <person name="Vollmers J."/>
            <person name="Rivas-Marin E."/>
            <person name="Kohn T."/>
            <person name="Peeters S.H."/>
            <person name="Heuer A."/>
            <person name="Rast P."/>
            <person name="Oberbeckmann S."/>
            <person name="Bunk B."/>
            <person name="Jeske O."/>
            <person name="Meyerdierks A."/>
            <person name="Storesund J.E."/>
            <person name="Kallscheuer N."/>
            <person name="Luecker S."/>
            <person name="Lage O.M."/>
            <person name="Pohl T."/>
            <person name="Merkel B.J."/>
            <person name="Hornburger P."/>
            <person name="Mueller R.-W."/>
            <person name="Bruemmer F."/>
            <person name="Labrenz M."/>
            <person name="Spormann A.M."/>
            <person name="Op den Camp H."/>
            <person name="Overmann J."/>
            <person name="Amann R."/>
            <person name="Jetten M.S.M."/>
            <person name="Mascher T."/>
            <person name="Medema M.H."/>
            <person name="Devos D.P."/>
            <person name="Kaster A.-K."/>
            <person name="Ovreas L."/>
            <person name="Rohde M."/>
            <person name="Galperin M.Y."/>
            <person name="Jogler C."/>
        </authorList>
    </citation>
    <scope>NUCLEOTIDE SEQUENCE [LARGE SCALE GENOMIC DNA]</scope>
    <source>
        <strain evidence="1 2">TBK1r</strain>
    </source>
</reference>
<proteinExistence type="predicted"/>
<evidence type="ECO:0000313" key="1">
    <source>
        <dbReference type="EMBL" id="QDV85252.1"/>
    </source>
</evidence>
<sequence length="100" mass="11049">MFQRLFLKQDDSISLSLWESRAEARRGFTLDLPLAKARPSFRRSSKTFSKNQPSVAARKLNGFAITDTLLQLIAAAAIMGLNKTPKNGYSNAAATGVLRY</sequence>